<keyword evidence="3" id="KW-1185">Reference proteome</keyword>
<organism evidence="2 3">
    <name type="scientific">Actinomadura rayongensis</name>
    <dbReference type="NCBI Taxonomy" id="1429076"/>
    <lineage>
        <taxon>Bacteria</taxon>
        <taxon>Bacillati</taxon>
        <taxon>Actinomycetota</taxon>
        <taxon>Actinomycetes</taxon>
        <taxon>Streptosporangiales</taxon>
        <taxon>Thermomonosporaceae</taxon>
        <taxon>Actinomadura</taxon>
    </lineage>
</organism>
<protein>
    <recommendedName>
        <fullName evidence="4">Fungal lipase-like domain-containing protein</fullName>
    </recommendedName>
</protein>
<name>A0A6I4WGP4_9ACTN</name>
<proteinExistence type="predicted"/>
<dbReference type="OrthoDB" id="5095936at2"/>
<reference evidence="2 3" key="1">
    <citation type="submission" date="2019-12" db="EMBL/GenBank/DDBJ databases">
        <title>Nocardia macrotermitis sp. nov. and Nocardia aurantia sp. nov., isolated from the gut of the fungus growing-termite Macrotermes natalensis.</title>
        <authorList>
            <person name="Christine B."/>
            <person name="Rene B."/>
        </authorList>
    </citation>
    <scope>NUCLEOTIDE SEQUENCE [LARGE SCALE GENOMIC DNA]</scope>
    <source>
        <strain evidence="2 3">DSM 102126</strain>
    </source>
</reference>
<gene>
    <name evidence="2" type="ORF">GQ466_23540</name>
</gene>
<dbReference type="EMBL" id="WUTW01000005">
    <property type="protein sequence ID" value="MXQ66996.1"/>
    <property type="molecule type" value="Genomic_DNA"/>
</dbReference>
<dbReference type="Gene3D" id="3.40.50.1820">
    <property type="entry name" value="alpha/beta hydrolase"/>
    <property type="match status" value="1"/>
</dbReference>
<dbReference type="SUPFAM" id="SSF53474">
    <property type="entry name" value="alpha/beta-Hydrolases"/>
    <property type="match status" value="1"/>
</dbReference>
<sequence length="668" mass="69245">MTPDATPDPTPDPTGDALRDAARELAETADAIRTASVHATAALTGTAPTARRRPGLRAQRALLRAVTNPRGLGAPAGGPLGTLGAKLGGALRAESLAVRVLTTSLRLRIAAVTLSHPELAEGPLLKRLNDAVTEGREIEAARALVALVRDRGAARALTALAPVFGEILALRALRDRSPLNDRTAWLIATGTATATADPLTGLSNRAVAALDVGAGAARRTVLAPDEHLSTDGSLLAFLGDIGVLGPTGRVAIRAVQGPDGTERYVVLVPGMRLGRPDDASPADLLGAFSATVRASGPYSRALGRAVADCVPDGAEIAFVGHSAGGAAALSLAQDAAFCARWTVTHIVAVGSPVDFKQPADPRTWVASITNQHDLIPTLDGQGAGNCFDLHPDWYVVDYTDPSHVFPACHSIEHYTRNLAEDLPEARDAVDARLSPLRGPVTRTHVYQLYDSDGGVTRRATTTHGPVELPVRCDDGYAVTAYFTVRAAGLPDETVTVRGRALVAVHIAEHRRGTLGRFGEASVGVLTRGFGTCLLASAQSTGLAHAVATEVFGQPATEADVRAGGGARWTRAEVDAGGPVLTLAGALGPGVPLAGGTHTVSTLKNGTLTPSCVEERGPRKAHPAPGLRLTAGPDEHPMARHLRELGLDGARPVFCVVARAHRSLRSVPG</sequence>
<feature type="region of interest" description="Disordered" evidence="1">
    <location>
        <begin position="612"/>
        <end position="633"/>
    </location>
</feature>
<accession>A0A6I4WGP4</accession>
<evidence type="ECO:0000256" key="1">
    <source>
        <dbReference type="SAM" id="MobiDB-lite"/>
    </source>
</evidence>
<dbReference type="Proteomes" id="UP000431901">
    <property type="component" value="Unassembled WGS sequence"/>
</dbReference>
<evidence type="ECO:0000313" key="2">
    <source>
        <dbReference type="EMBL" id="MXQ66996.1"/>
    </source>
</evidence>
<dbReference type="RefSeq" id="WP_161105160.1">
    <property type="nucleotide sequence ID" value="NZ_JBHLYI010000003.1"/>
</dbReference>
<evidence type="ECO:0008006" key="4">
    <source>
        <dbReference type="Google" id="ProtNLM"/>
    </source>
</evidence>
<dbReference type="AlphaFoldDB" id="A0A6I4WGP4"/>
<comment type="caution">
    <text evidence="2">The sequence shown here is derived from an EMBL/GenBank/DDBJ whole genome shotgun (WGS) entry which is preliminary data.</text>
</comment>
<dbReference type="InterPro" id="IPR029058">
    <property type="entry name" value="AB_hydrolase_fold"/>
</dbReference>
<evidence type="ECO:0000313" key="3">
    <source>
        <dbReference type="Proteomes" id="UP000431901"/>
    </source>
</evidence>